<keyword evidence="3" id="KW-1185">Reference proteome</keyword>
<proteinExistence type="predicted"/>
<dbReference type="Pfam" id="PF14111">
    <property type="entry name" value="DUF4283"/>
    <property type="match status" value="1"/>
</dbReference>
<dbReference type="InParanoid" id="M1C771"/>
<reference evidence="2" key="2">
    <citation type="submission" date="2015-06" db="UniProtKB">
        <authorList>
            <consortium name="EnsemblPlants"/>
        </authorList>
    </citation>
    <scope>IDENTIFICATION</scope>
    <source>
        <strain evidence="2">DM1-3 516 R44</strain>
    </source>
</reference>
<dbReference type="Proteomes" id="UP000011115">
    <property type="component" value="Unassembled WGS sequence"/>
</dbReference>
<name>M1C771_SOLTU</name>
<sequence>MDDQEDSLFKRCVIGSCGEELKEKPTLADIRRWSSTNWKKAFGGNIYKLNGNAFLFEFPNKHMAEQTLQGQWRWKNCSFHLEWWNPLIGSIPNYLKCKETWIRVVGIPLHLWSQKVFQEIGEVCGGWIATVEETELKNHMKWARLLVASDGRKIPKEVSIERNRITYHFPIWVECKPSFEIAPESGYGTNGKETRLNPVQCFTYGIIQSASCNSVLESHQLRDSSRKQHVGCKRKTAGGERFNETCDLHMTHLNLKSDLGLLSKPNGTMP</sequence>
<feature type="domain" description="DUF4283" evidence="1">
    <location>
        <begin position="7"/>
        <end position="87"/>
    </location>
</feature>
<accession>M1C771</accession>
<dbReference type="Gramene" id="PGSC0003DMT400061183">
    <property type="protein sequence ID" value="PGSC0003DMT400061183"/>
    <property type="gene ID" value="PGSC0003DMG400023816"/>
</dbReference>
<reference evidence="3" key="1">
    <citation type="journal article" date="2011" name="Nature">
        <title>Genome sequence and analysis of the tuber crop potato.</title>
        <authorList>
            <consortium name="The Potato Genome Sequencing Consortium"/>
        </authorList>
    </citation>
    <scope>NUCLEOTIDE SEQUENCE [LARGE SCALE GENOMIC DNA]</scope>
    <source>
        <strain evidence="3">cv. DM1-3 516 R44</strain>
    </source>
</reference>
<dbReference type="PANTHER" id="PTHR34427:SF16">
    <property type="entry name" value="DUF4283 DOMAIN-CONTAINING PROTEIN"/>
    <property type="match status" value="1"/>
</dbReference>
<dbReference type="InterPro" id="IPR025558">
    <property type="entry name" value="DUF4283"/>
</dbReference>
<protein>
    <recommendedName>
        <fullName evidence="1">DUF4283 domain-containing protein</fullName>
    </recommendedName>
</protein>
<evidence type="ECO:0000313" key="3">
    <source>
        <dbReference type="Proteomes" id="UP000011115"/>
    </source>
</evidence>
<organism evidence="2 3">
    <name type="scientific">Solanum tuberosum</name>
    <name type="common">Potato</name>
    <dbReference type="NCBI Taxonomy" id="4113"/>
    <lineage>
        <taxon>Eukaryota</taxon>
        <taxon>Viridiplantae</taxon>
        <taxon>Streptophyta</taxon>
        <taxon>Embryophyta</taxon>
        <taxon>Tracheophyta</taxon>
        <taxon>Spermatophyta</taxon>
        <taxon>Magnoliopsida</taxon>
        <taxon>eudicotyledons</taxon>
        <taxon>Gunneridae</taxon>
        <taxon>Pentapetalae</taxon>
        <taxon>asterids</taxon>
        <taxon>lamiids</taxon>
        <taxon>Solanales</taxon>
        <taxon>Solanaceae</taxon>
        <taxon>Solanoideae</taxon>
        <taxon>Solaneae</taxon>
        <taxon>Solanum</taxon>
    </lineage>
</organism>
<evidence type="ECO:0000313" key="2">
    <source>
        <dbReference type="EnsemblPlants" id="PGSC0003DMT400061183"/>
    </source>
</evidence>
<dbReference type="HOGENOM" id="CLU_1032122_0_0_1"/>
<evidence type="ECO:0000259" key="1">
    <source>
        <dbReference type="Pfam" id="PF14111"/>
    </source>
</evidence>
<dbReference type="EnsemblPlants" id="PGSC0003DMT400061183">
    <property type="protein sequence ID" value="PGSC0003DMT400061183"/>
    <property type="gene ID" value="PGSC0003DMG400023816"/>
</dbReference>
<dbReference type="AlphaFoldDB" id="M1C771"/>
<dbReference type="PaxDb" id="4113-PGSC0003DMT400061183"/>
<dbReference type="PANTHER" id="PTHR34427">
    <property type="entry name" value="DUF4283 DOMAIN PROTEIN"/>
    <property type="match status" value="1"/>
</dbReference>